<gene>
    <name evidence="1" type="ORF">GCM10010911_62870</name>
</gene>
<dbReference type="Proteomes" id="UP000612456">
    <property type="component" value="Unassembled WGS sequence"/>
</dbReference>
<accession>A0A917E285</accession>
<keyword evidence="2" id="KW-1185">Reference proteome</keyword>
<reference evidence="1" key="1">
    <citation type="journal article" date="2014" name="Int. J. Syst. Evol. Microbiol.">
        <title>Complete genome sequence of Corynebacterium casei LMG S-19264T (=DSM 44701T), isolated from a smear-ripened cheese.</title>
        <authorList>
            <consortium name="US DOE Joint Genome Institute (JGI-PGF)"/>
            <person name="Walter F."/>
            <person name="Albersmeier A."/>
            <person name="Kalinowski J."/>
            <person name="Ruckert C."/>
        </authorList>
    </citation>
    <scope>NUCLEOTIDE SEQUENCE</scope>
    <source>
        <strain evidence="1">CGMCC 1.15178</strain>
    </source>
</reference>
<reference evidence="1" key="2">
    <citation type="submission" date="2020-09" db="EMBL/GenBank/DDBJ databases">
        <authorList>
            <person name="Sun Q."/>
            <person name="Zhou Y."/>
        </authorList>
    </citation>
    <scope>NUCLEOTIDE SEQUENCE</scope>
    <source>
        <strain evidence="1">CGMCC 1.15178</strain>
    </source>
</reference>
<name>A0A917E285_9BACL</name>
<comment type="caution">
    <text evidence="1">The sequence shown here is derived from an EMBL/GenBank/DDBJ whole genome shotgun (WGS) entry which is preliminary data.</text>
</comment>
<dbReference type="AlphaFoldDB" id="A0A917E285"/>
<sequence>MLAARVPVTGWTLDATIAFPQKYQKKGGEARPPVILEKAGSGSTLTGNLKSNHGSACYTPLVYHNRLLFGTGL</sequence>
<organism evidence="1 2">
    <name type="scientific">Paenibacillus nasutitermitis</name>
    <dbReference type="NCBI Taxonomy" id="1652958"/>
    <lineage>
        <taxon>Bacteria</taxon>
        <taxon>Bacillati</taxon>
        <taxon>Bacillota</taxon>
        <taxon>Bacilli</taxon>
        <taxon>Bacillales</taxon>
        <taxon>Paenibacillaceae</taxon>
        <taxon>Paenibacillus</taxon>
    </lineage>
</organism>
<evidence type="ECO:0000313" key="2">
    <source>
        <dbReference type="Proteomes" id="UP000612456"/>
    </source>
</evidence>
<dbReference type="EMBL" id="BMHP01000008">
    <property type="protein sequence ID" value="GGD95641.1"/>
    <property type="molecule type" value="Genomic_DNA"/>
</dbReference>
<proteinExistence type="predicted"/>
<evidence type="ECO:0000313" key="1">
    <source>
        <dbReference type="EMBL" id="GGD95641.1"/>
    </source>
</evidence>
<protein>
    <submittedName>
        <fullName evidence="1">Uncharacterized protein</fullName>
    </submittedName>
</protein>